<accession>A0A940WHH9</accession>
<dbReference type="AlphaFoldDB" id="A0A940WHH9"/>
<dbReference type="Proteomes" id="UP000674234">
    <property type="component" value="Unassembled WGS sequence"/>
</dbReference>
<gene>
    <name evidence="1" type="ORF">JOL79_05635</name>
</gene>
<dbReference type="EMBL" id="JAFCNB010000002">
    <property type="protein sequence ID" value="MBP2703282.1"/>
    <property type="molecule type" value="Genomic_DNA"/>
</dbReference>
<evidence type="ECO:0000313" key="2">
    <source>
        <dbReference type="Proteomes" id="UP000674234"/>
    </source>
</evidence>
<dbReference type="Pfam" id="PF12028">
    <property type="entry name" value="DUF3515"/>
    <property type="match status" value="1"/>
</dbReference>
<dbReference type="InterPro" id="IPR021903">
    <property type="entry name" value="DUF3515"/>
</dbReference>
<evidence type="ECO:0000313" key="1">
    <source>
        <dbReference type="EMBL" id="MBP2703282.1"/>
    </source>
</evidence>
<dbReference type="PROSITE" id="PS51257">
    <property type="entry name" value="PROKAR_LIPOPROTEIN"/>
    <property type="match status" value="1"/>
</dbReference>
<sequence>MIVVARPAVLLTAGLLATALLTTVAGCSSTVRVEPPRPTGDAAAACRALDAALPRTVDGLDRVATEPPSPYVAVWGEGEIALRCGVDRPATMAPTAEVSDINGVGWFQDPRVPTLFTAVNRVAYVEVTVSRAHAPGDVLVDLATPIKAKVPEG</sequence>
<organism evidence="1 2">
    <name type="scientific">Microbispora oryzae</name>
    <dbReference type="NCBI Taxonomy" id="2806554"/>
    <lineage>
        <taxon>Bacteria</taxon>
        <taxon>Bacillati</taxon>
        <taxon>Actinomycetota</taxon>
        <taxon>Actinomycetes</taxon>
        <taxon>Streptosporangiales</taxon>
        <taxon>Streptosporangiaceae</taxon>
        <taxon>Microbispora</taxon>
    </lineage>
</organism>
<protein>
    <submittedName>
        <fullName evidence="1">DUF3515 family protein</fullName>
    </submittedName>
</protein>
<keyword evidence="2" id="KW-1185">Reference proteome</keyword>
<name>A0A940WHH9_9ACTN</name>
<reference evidence="1" key="1">
    <citation type="submission" date="2021-02" db="EMBL/GenBank/DDBJ databases">
        <title>Draft genome sequence of Microbispora sp. RL4-1S isolated from rice leaves in Thailand.</title>
        <authorList>
            <person name="Muangham S."/>
            <person name="Duangmal K."/>
        </authorList>
    </citation>
    <scope>NUCLEOTIDE SEQUENCE</scope>
    <source>
        <strain evidence="1">RL4-1S</strain>
    </source>
</reference>
<comment type="caution">
    <text evidence="1">The sequence shown here is derived from an EMBL/GenBank/DDBJ whole genome shotgun (WGS) entry which is preliminary data.</text>
</comment>
<proteinExistence type="predicted"/>